<protein>
    <submittedName>
        <fullName evidence="1">Uncharacterized protein</fullName>
    </submittedName>
</protein>
<reference evidence="1 2" key="1">
    <citation type="submission" date="2016-10" db="EMBL/GenBank/DDBJ databases">
        <authorList>
            <person name="de Groot N.N."/>
        </authorList>
    </citation>
    <scope>NUCLEOTIDE SEQUENCE [LARGE SCALE GENOMIC DNA]</scope>
    <source>
        <strain evidence="1 2">MP1X4</strain>
    </source>
</reference>
<keyword evidence="2" id="KW-1185">Reference proteome</keyword>
<evidence type="ECO:0000313" key="1">
    <source>
        <dbReference type="EMBL" id="SDS23191.1"/>
    </source>
</evidence>
<proteinExistence type="predicted"/>
<sequence>MKANNHNFYQLLNSVRKTNDVKQYLWYAATNSVYHINRILRLLNY</sequence>
<gene>
    <name evidence="1" type="ORF">SAMN05216490_0781</name>
</gene>
<dbReference type="STRING" id="652787.SAMN05216490_0781"/>
<evidence type="ECO:0000313" key="2">
    <source>
        <dbReference type="Proteomes" id="UP000199679"/>
    </source>
</evidence>
<organism evidence="1 2">
    <name type="scientific">Mucilaginibacter mallensis</name>
    <dbReference type="NCBI Taxonomy" id="652787"/>
    <lineage>
        <taxon>Bacteria</taxon>
        <taxon>Pseudomonadati</taxon>
        <taxon>Bacteroidota</taxon>
        <taxon>Sphingobacteriia</taxon>
        <taxon>Sphingobacteriales</taxon>
        <taxon>Sphingobacteriaceae</taxon>
        <taxon>Mucilaginibacter</taxon>
    </lineage>
</organism>
<name>A0A1H1QI38_MUCMA</name>
<accession>A0A1H1QI38</accession>
<dbReference type="EMBL" id="LT629740">
    <property type="protein sequence ID" value="SDS23191.1"/>
    <property type="molecule type" value="Genomic_DNA"/>
</dbReference>
<dbReference type="AlphaFoldDB" id="A0A1H1QI38"/>
<dbReference type="Proteomes" id="UP000199679">
    <property type="component" value="Chromosome I"/>
</dbReference>